<keyword evidence="1" id="KW-1133">Transmembrane helix</keyword>
<keyword evidence="3" id="KW-1185">Reference proteome</keyword>
<organism evidence="2 3">
    <name type="scientific">Emericellopsis atlantica</name>
    <dbReference type="NCBI Taxonomy" id="2614577"/>
    <lineage>
        <taxon>Eukaryota</taxon>
        <taxon>Fungi</taxon>
        <taxon>Dikarya</taxon>
        <taxon>Ascomycota</taxon>
        <taxon>Pezizomycotina</taxon>
        <taxon>Sordariomycetes</taxon>
        <taxon>Hypocreomycetidae</taxon>
        <taxon>Hypocreales</taxon>
        <taxon>Bionectriaceae</taxon>
        <taxon>Emericellopsis</taxon>
    </lineage>
</organism>
<name>A0A9P7ZEB0_9HYPO</name>
<dbReference type="EMBL" id="MU251279">
    <property type="protein sequence ID" value="KAG9250361.1"/>
    <property type="molecule type" value="Genomic_DNA"/>
</dbReference>
<comment type="caution">
    <text evidence="2">The sequence shown here is derived from an EMBL/GenBank/DDBJ whole genome shotgun (WGS) entry which is preliminary data.</text>
</comment>
<evidence type="ECO:0000313" key="3">
    <source>
        <dbReference type="Proteomes" id="UP000887229"/>
    </source>
</evidence>
<protein>
    <submittedName>
        <fullName evidence="2">Uncharacterized protein</fullName>
    </submittedName>
</protein>
<feature type="non-terminal residue" evidence="2">
    <location>
        <position position="1"/>
    </location>
</feature>
<gene>
    <name evidence="2" type="ORF">F5Z01DRAFT_629783</name>
</gene>
<sequence>DEFLDAAREVYTSTIKSNRGLRDIIIKLIIGLINSATGSLSTLPSTRGGVRFVVIACLIVRISASAILVVRGVVGYIGFRGRIAANIPHTPLSGSPRSL</sequence>
<dbReference type="RefSeq" id="XP_046114285.1">
    <property type="nucleotide sequence ID" value="XM_046261684.1"/>
</dbReference>
<feature type="transmembrane region" description="Helical" evidence="1">
    <location>
        <begin position="49"/>
        <end position="74"/>
    </location>
</feature>
<dbReference type="OrthoDB" id="6359816at2759"/>
<dbReference type="AlphaFoldDB" id="A0A9P7ZEB0"/>
<evidence type="ECO:0000313" key="2">
    <source>
        <dbReference type="EMBL" id="KAG9250361.1"/>
    </source>
</evidence>
<feature type="transmembrane region" description="Helical" evidence="1">
    <location>
        <begin position="24"/>
        <end position="43"/>
    </location>
</feature>
<keyword evidence="1" id="KW-0472">Membrane</keyword>
<proteinExistence type="predicted"/>
<accession>A0A9P7ZEB0</accession>
<dbReference type="Proteomes" id="UP000887229">
    <property type="component" value="Unassembled WGS sequence"/>
</dbReference>
<reference evidence="2" key="1">
    <citation type="journal article" date="2021" name="IMA Fungus">
        <title>Genomic characterization of three marine fungi, including Emericellopsis atlantica sp. nov. with signatures of a generalist lifestyle and marine biomass degradation.</title>
        <authorList>
            <person name="Hagestad O.C."/>
            <person name="Hou L."/>
            <person name="Andersen J.H."/>
            <person name="Hansen E.H."/>
            <person name="Altermark B."/>
            <person name="Li C."/>
            <person name="Kuhnert E."/>
            <person name="Cox R.J."/>
            <person name="Crous P.W."/>
            <person name="Spatafora J.W."/>
            <person name="Lail K."/>
            <person name="Amirebrahimi M."/>
            <person name="Lipzen A."/>
            <person name="Pangilinan J."/>
            <person name="Andreopoulos W."/>
            <person name="Hayes R.D."/>
            <person name="Ng V."/>
            <person name="Grigoriev I.V."/>
            <person name="Jackson S.A."/>
            <person name="Sutton T.D.S."/>
            <person name="Dobson A.D.W."/>
            <person name="Rama T."/>
        </authorList>
    </citation>
    <scope>NUCLEOTIDE SEQUENCE</scope>
    <source>
        <strain evidence="2">TS7</strain>
    </source>
</reference>
<dbReference type="GeneID" id="70292587"/>
<evidence type="ECO:0000256" key="1">
    <source>
        <dbReference type="SAM" id="Phobius"/>
    </source>
</evidence>
<keyword evidence="1" id="KW-0812">Transmembrane</keyword>